<evidence type="ECO:0000313" key="1">
    <source>
        <dbReference type="EMBL" id="GBM33094.1"/>
    </source>
</evidence>
<accession>A0A4Y2EZ17</accession>
<dbReference type="Proteomes" id="UP000499080">
    <property type="component" value="Unassembled WGS sequence"/>
</dbReference>
<name>A0A4Y2EZ17_ARAVE</name>
<dbReference type="AlphaFoldDB" id="A0A4Y2EZ17"/>
<comment type="caution">
    <text evidence="1">The sequence shown here is derived from an EMBL/GenBank/DDBJ whole genome shotgun (WGS) entry which is preliminary data.</text>
</comment>
<reference evidence="1 2" key="1">
    <citation type="journal article" date="2019" name="Sci. Rep.">
        <title>Orb-weaving spider Araneus ventricosus genome elucidates the spidroin gene catalogue.</title>
        <authorList>
            <person name="Kono N."/>
            <person name="Nakamura H."/>
            <person name="Ohtoshi R."/>
            <person name="Moran D.A.P."/>
            <person name="Shinohara A."/>
            <person name="Yoshida Y."/>
            <person name="Fujiwara M."/>
            <person name="Mori M."/>
            <person name="Tomita M."/>
            <person name="Arakawa K."/>
        </authorList>
    </citation>
    <scope>NUCLEOTIDE SEQUENCE [LARGE SCALE GENOMIC DNA]</scope>
</reference>
<keyword evidence="2" id="KW-1185">Reference proteome</keyword>
<evidence type="ECO:0000313" key="2">
    <source>
        <dbReference type="Proteomes" id="UP000499080"/>
    </source>
</evidence>
<sequence length="118" mass="14026">MSGYRLAGRTAYWKKCDELDGRHLMSTSRSDLVLIYSHRRMVVLKPCFADDPPSMWGLMYIESALIEQVPTHWYGMEIWRIVCQFRRVFRHLSRLRLRDSSSLGKNKKEVYSKRKAIN</sequence>
<organism evidence="1 2">
    <name type="scientific">Araneus ventricosus</name>
    <name type="common">Orbweaver spider</name>
    <name type="synonym">Epeira ventricosa</name>
    <dbReference type="NCBI Taxonomy" id="182803"/>
    <lineage>
        <taxon>Eukaryota</taxon>
        <taxon>Metazoa</taxon>
        <taxon>Ecdysozoa</taxon>
        <taxon>Arthropoda</taxon>
        <taxon>Chelicerata</taxon>
        <taxon>Arachnida</taxon>
        <taxon>Araneae</taxon>
        <taxon>Araneomorphae</taxon>
        <taxon>Entelegynae</taxon>
        <taxon>Araneoidea</taxon>
        <taxon>Araneidae</taxon>
        <taxon>Araneus</taxon>
    </lineage>
</organism>
<gene>
    <name evidence="1" type="ORF">AVEN_9636_1</name>
</gene>
<dbReference type="EMBL" id="BGPR01000724">
    <property type="protein sequence ID" value="GBM33094.1"/>
    <property type="molecule type" value="Genomic_DNA"/>
</dbReference>
<protein>
    <submittedName>
        <fullName evidence="1">Uncharacterized protein</fullName>
    </submittedName>
</protein>
<proteinExistence type="predicted"/>